<dbReference type="InterPro" id="IPR036196">
    <property type="entry name" value="Ptyr_pPase_sf"/>
</dbReference>
<dbReference type="PRINTS" id="PR00719">
    <property type="entry name" value="LMWPTPASE"/>
</dbReference>
<protein>
    <submittedName>
        <fullName evidence="6">Low molecular weight protein tyrosine phosphatase</fullName>
    </submittedName>
</protein>
<dbReference type="KEGG" id="anf:AQPE_1450"/>
<dbReference type="SUPFAM" id="SSF52788">
    <property type="entry name" value="Phosphotyrosine protein phosphatases I"/>
    <property type="match status" value="1"/>
</dbReference>
<feature type="domain" description="Phosphotyrosine protein phosphatase I" evidence="5">
    <location>
        <begin position="5"/>
        <end position="155"/>
    </location>
</feature>
<accession>A0A5K7S6V2</accession>
<feature type="active site" description="Proton donor" evidence="4">
    <location>
        <position position="129"/>
    </location>
</feature>
<dbReference type="PANTHER" id="PTHR47439:SF1">
    <property type="entry name" value="ACID PHOSPHATASE"/>
    <property type="match status" value="1"/>
</dbReference>
<evidence type="ECO:0000256" key="3">
    <source>
        <dbReference type="ARBA" id="ARBA00022912"/>
    </source>
</evidence>
<dbReference type="Gene3D" id="3.40.50.2300">
    <property type="match status" value="1"/>
</dbReference>
<keyword evidence="7" id="KW-1185">Reference proteome</keyword>
<dbReference type="GO" id="GO:0004725">
    <property type="term" value="F:protein tyrosine phosphatase activity"/>
    <property type="evidence" value="ECO:0007669"/>
    <property type="project" value="InterPro"/>
</dbReference>
<organism evidence="6 7">
    <name type="scientific">Aquipluma nitroreducens</name>
    <dbReference type="NCBI Taxonomy" id="2010828"/>
    <lineage>
        <taxon>Bacteria</taxon>
        <taxon>Pseudomonadati</taxon>
        <taxon>Bacteroidota</taxon>
        <taxon>Bacteroidia</taxon>
        <taxon>Marinilabiliales</taxon>
        <taxon>Prolixibacteraceae</taxon>
        <taxon>Aquipluma</taxon>
    </lineage>
</organism>
<evidence type="ECO:0000313" key="7">
    <source>
        <dbReference type="Proteomes" id="UP001193389"/>
    </source>
</evidence>
<dbReference type="InterPro" id="IPR052995">
    <property type="entry name" value="LMW-PTP"/>
</dbReference>
<evidence type="ECO:0000313" key="6">
    <source>
        <dbReference type="EMBL" id="BBE17301.1"/>
    </source>
</evidence>
<sequence length="160" mass="17887">MSMMKQVLFVCLGNICRSPSAEAVFNAMIEKQELQSELKCDSAGTAAYHAGDQADYRMKQFAQKRGYLLTSISRPVDPETDFDRFDYLIGMDSQNVRDLKAVARNENDRKKISLMTDYCSGGKYNSVPDPYYGGAAGFELVLDILEDACNGLIRKLQEGK</sequence>
<evidence type="ECO:0000259" key="5">
    <source>
        <dbReference type="SMART" id="SM00226"/>
    </source>
</evidence>
<evidence type="ECO:0000256" key="4">
    <source>
        <dbReference type="PIRSR" id="PIRSR617867-1"/>
    </source>
</evidence>
<keyword evidence="2" id="KW-0378">Hydrolase</keyword>
<feature type="active site" description="Nucleophile" evidence="4">
    <location>
        <position position="11"/>
    </location>
</feature>
<evidence type="ECO:0000256" key="1">
    <source>
        <dbReference type="ARBA" id="ARBA00011063"/>
    </source>
</evidence>
<dbReference type="PANTHER" id="PTHR47439">
    <property type="entry name" value="LOW MOLECULAR WEIGHT PHOSPHOTYROSINE PROTEIN PHOSPHATASE-RELATED"/>
    <property type="match status" value="1"/>
</dbReference>
<evidence type="ECO:0000256" key="2">
    <source>
        <dbReference type="ARBA" id="ARBA00022801"/>
    </source>
</evidence>
<dbReference type="Pfam" id="PF01451">
    <property type="entry name" value="LMWPc"/>
    <property type="match status" value="1"/>
</dbReference>
<dbReference type="FunFam" id="3.40.50.2300:FF:000113">
    <property type="entry name" value="Low molecular weight protein-tyrosine-phosphatase"/>
    <property type="match status" value="1"/>
</dbReference>
<proteinExistence type="inferred from homology"/>
<gene>
    <name evidence="6" type="ORF">AQPE_1450</name>
</gene>
<reference evidence="6" key="1">
    <citation type="journal article" date="2020" name="Int. J. Syst. Evol. Microbiol.">
        <title>Aquipluma nitroreducens gen. nov. sp. nov., a novel facultatively anaerobic bacterium isolated from a freshwater lake.</title>
        <authorList>
            <person name="Watanabe M."/>
            <person name="Kojima H."/>
            <person name="Fukui M."/>
        </authorList>
    </citation>
    <scope>NUCLEOTIDE SEQUENCE</scope>
    <source>
        <strain evidence="6">MeG22</strain>
    </source>
</reference>
<feature type="active site" evidence="4">
    <location>
        <position position="17"/>
    </location>
</feature>
<dbReference type="InterPro" id="IPR023485">
    <property type="entry name" value="Ptyr_pPase"/>
</dbReference>
<dbReference type="InterPro" id="IPR017867">
    <property type="entry name" value="Tyr_phospatase_low_mol_wt"/>
</dbReference>
<comment type="similarity">
    <text evidence="1">Belongs to the low molecular weight phosphotyrosine protein phosphatase family.</text>
</comment>
<dbReference type="Proteomes" id="UP001193389">
    <property type="component" value="Chromosome"/>
</dbReference>
<dbReference type="SMART" id="SM00226">
    <property type="entry name" value="LMWPc"/>
    <property type="match status" value="1"/>
</dbReference>
<dbReference type="EMBL" id="AP018694">
    <property type="protein sequence ID" value="BBE17301.1"/>
    <property type="molecule type" value="Genomic_DNA"/>
</dbReference>
<dbReference type="CDD" id="cd16343">
    <property type="entry name" value="LMWPTP"/>
    <property type="match status" value="1"/>
</dbReference>
<name>A0A5K7S6V2_9BACT</name>
<dbReference type="AlphaFoldDB" id="A0A5K7S6V2"/>
<keyword evidence="3" id="KW-0904">Protein phosphatase</keyword>